<feature type="domain" description="4'-phosphopantetheinyl transferase" evidence="3">
    <location>
        <begin position="121"/>
        <end position="207"/>
    </location>
</feature>
<reference evidence="5" key="1">
    <citation type="submission" date="2010-10" db="EMBL/GenBank/DDBJ databases">
        <title>Complete sequence of chromosome of Geobacillus sp. Y4.1MC1.</title>
        <authorList>
            <consortium name="US DOE Joint Genome Institute"/>
            <person name="Lucas S."/>
            <person name="Copeland A."/>
            <person name="Lapidus A."/>
            <person name="Cheng J.-F."/>
            <person name="Bruce D."/>
            <person name="Goodwin L."/>
            <person name="Pitluck S."/>
            <person name="Chertkov O."/>
            <person name="Zhang X."/>
            <person name="Detter J.C."/>
            <person name="Han C."/>
            <person name="Tapia R."/>
            <person name="Land M."/>
            <person name="Hauser L."/>
            <person name="Jeffries C."/>
            <person name="Kyrpides N."/>
            <person name="Ivanova N."/>
            <person name="Ovchinnikova G."/>
            <person name="Brumm P."/>
            <person name="Mead D."/>
            <person name="Woyke T."/>
        </authorList>
    </citation>
    <scope>NUCLEOTIDE SEQUENCE [LARGE SCALE GENOMIC DNA]</scope>
    <source>
        <strain evidence="5">Y4.1MC1</strain>
    </source>
</reference>
<dbReference type="GO" id="GO:0005829">
    <property type="term" value="C:cytosol"/>
    <property type="evidence" value="ECO:0007669"/>
    <property type="project" value="TreeGrafter"/>
</dbReference>
<dbReference type="InterPro" id="IPR008278">
    <property type="entry name" value="4-PPantetheinyl_Trfase_dom"/>
</dbReference>
<dbReference type="InterPro" id="IPR037143">
    <property type="entry name" value="4-PPantetheinyl_Trfase_dom_sf"/>
</dbReference>
<dbReference type="Pfam" id="PF01648">
    <property type="entry name" value="ACPS"/>
    <property type="match status" value="1"/>
</dbReference>
<proteinExistence type="inferred from homology"/>
<keyword evidence="2 5" id="KW-0808">Transferase</keyword>
<evidence type="ECO:0000256" key="2">
    <source>
        <dbReference type="ARBA" id="ARBA00022679"/>
    </source>
</evidence>
<dbReference type="PANTHER" id="PTHR12215">
    <property type="entry name" value="PHOSPHOPANTETHEINE TRANSFERASE"/>
    <property type="match status" value="1"/>
</dbReference>
<dbReference type="InterPro" id="IPR050559">
    <property type="entry name" value="P-Pant_transferase_sf"/>
</dbReference>
<dbReference type="KEGG" id="gmc:GY4MC1_0173"/>
<evidence type="ECO:0000259" key="4">
    <source>
        <dbReference type="Pfam" id="PF22624"/>
    </source>
</evidence>
<feature type="domain" description="4'-phosphopantetheinyl transferase N-terminal" evidence="4">
    <location>
        <begin position="32"/>
        <end position="115"/>
    </location>
</feature>
<evidence type="ECO:0000256" key="1">
    <source>
        <dbReference type="ARBA" id="ARBA00010990"/>
    </source>
</evidence>
<dbReference type="Pfam" id="PF22624">
    <property type="entry name" value="AASDHPPT_N"/>
    <property type="match status" value="1"/>
</dbReference>
<comment type="similarity">
    <text evidence="1">Belongs to the P-Pant transferase superfamily. Gsp/Sfp/HetI/AcpT family.</text>
</comment>
<protein>
    <submittedName>
        <fullName evidence="5">4'-phosphopantetheinyl transferase</fullName>
    </submittedName>
</protein>
<dbReference type="GO" id="GO:0008897">
    <property type="term" value="F:holo-[acyl-carrier-protein] synthase activity"/>
    <property type="evidence" value="ECO:0007669"/>
    <property type="project" value="InterPro"/>
</dbReference>
<accession>A0A7U3YCI8</accession>
<dbReference type="Gene3D" id="3.90.470.20">
    <property type="entry name" value="4'-phosphopantetheinyl transferase domain"/>
    <property type="match status" value="2"/>
</dbReference>
<organism evidence="5">
    <name type="scientific">Geobacillus sp. (strain Y4.1MC1)</name>
    <dbReference type="NCBI Taxonomy" id="581103"/>
    <lineage>
        <taxon>Bacteria</taxon>
        <taxon>Bacillati</taxon>
        <taxon>Bacillota</taxon>
        <taxon>Bacilli</taxon>
        <taxon>Bacillales</taxon>
        <taxon>Anoxybacillaceae</taxon>
        <taxon>Geobacillus</taxon>
    </lineage>
</organism>
<dbReference type="EMBL" id="CP002293">
    <property type="protein sequence ID" value="ADP73025.1"/>
    <property type="molecule type" value="Genomic_DNA"/>
</dbReference>
<dbReference type="GO" id="GO:0019878">
    <property type="term" value="P:lysine biosynthetic process via aminoadipic acid"/>
    <property type="evidence" value="ECO:0007669"/>
    <property type="project" value="TreeGrafter"/>
</dbReference>
<name>A0A7U3YCI8_GEOS0</name>
<dbReference type="PANTHER" id="PTHR12215:SF10">
    <property type="entry name" value="L-AMINOADIPATE-SEMIALDEHYDE DEHYDROGENASE-PHOSPHOPANTETHEINYL TRANSFERASE"/>
    <property type="match status" value="1"/>
</dbReference>
<dbReference type="AlphaFoldDB" id="A0A7U3YCI8"/>
<dbReference type="SUPFAM" id="SSF56214">
    <property type="entry name" value="4'-phosphopantetheinyl transferase"/>
    <property type="match status" value="2"/>
</dbReference>
<evidence type="ECO:0000313" key="5">
    <source>
        <dbReference type="EMBL" id="ADP73025.1"/>
    </source>
</evidence>
<dbReference type="GO" id="GO:0000287">
    <property type="term" value="F:magnesium ion binding"/>
    <property type="evidence" value="ECO:0007669"/>
    <property type="project" value="InterPro"/>
</dbReference>
<evidence type="ECO:0000259" key="3">
    <source>
        <dbReference type="Pfam" id="PF01648"/>
    </source>
</evidence>
<dbReference type="InterPro" id="IPR055066">
    <property type="entry name" value="AASDHPPT_N"/>
</dbReference>
<sequence>MTEWQVVNSIPPLSDHTCQVWLSKTTDMQPWHVRMLNDEERKRAQSFRKDQDRARFIVGCALSRLVLATQLNMAPHQVPIDRTCPICHEAHGRPRLPYGFLQWSVSHSGNIILVAFTTDAPVGVDVEWMNTAWDFDVVKMADGILTEKEIAHILQMPANDRMRGFFIYWTRKEAVLKATGEGLNIPPLNVVVSGPQQAPRLLAFTGRPDGTDDVALHDLDLGFNYVAALSIFSKTQKRIEQYDASVLMQQGFGWKDYYISQKS</sequence>
<gene>
    <name evidence="5" type="ORF">GY4MC1_0173</name>
</gene>